<sequence length="556" mass="59122">MTEQAVSNGDIQVPGPTPHTIEEKLTAATADSQNGSLDRPSETAGSTADCSKSKAPTIPPDEASTFEPGENEAEEYSIFPRTTRTYLSYLLGFAMTLSTLTATIYFPLIPMLSDAFAVSIQDINLTVTVYAIVQAAAPGFFASLADTTGRRPVLLGLVALYTAASLGLALNRDNYTVLIALRAAQSIGGSPIPAIGYGVAADVSPTAERGSMLGPMLSFCNGLSAVGPVVAGAVANSTGGYAWVFLALLIVSVLSLVLVGFTLPETARGVVGNGSKAAKGIGRTWWWSYFLSMAKGEKRGDVEGQAALPCPAADEREQPRWKPLSVLASLRIMLHPDAAVVLWTVASSYCVYYTFQVAIPTIFDEIYGYNDLFIGLAFLPGLTGMTVGGVIAGKLVDYNYARTADTHNSDPVPNLDGRGSQLGNFPIEAARYRRCEPFLLVQSLLIVGYGWAVHFGVHPAVPLVLQFLCCALSTLLSHTASTLLVDIFPDNSSSAYASGQIARCGLSAASAAALQPLVDAIGRGWYFTVFSLFIGLSGLCSVWLSRWKGMHWRQRR</sequence>
<evidence type="ECO:0000256" key="2">
    <source>
        <dbReference type="ARBA" id="ARBA00022692"/>
    </source>
</evidence>
<feature type="domain" description="Major facilitator superfamily (MFS) profile" evidence="7">
    <location>
        <begin position="87"/>
        <end position="549"/>
    </location>
</feature>
<feature type="transmembrane region" description="Helical" evidence="6">
    <location>
        <begin position="176"/>
        <end position="200"/>
    </location>
</feature>
<evidence type="ECO:0000256" key="4">
    <source>
        <dbReference type="ARBA" id="ARBA00023136"/>
    </source>
</evidence>
<dbReference type="EMBL" id="JAUKUA010000002">
    <property type="protein sequence ID" value="KAK0725979.1"/>
    <property type="molecule type" value="Genomic_DNA"/>
</dbReference>
<feature type="compositionally biased region" description="Polar residues" evidence="5">
    <location>
        <begin position="1"/>
        <end position="10"/>
    </location>
</feature>
<proteinExistence type="predicted"/>
<comment type="caution">
    <text evidence="8">The sequence shown here is derived from an EMBL/GenBank/DDBJ whole genome shotgun (WGS) entry which is preliminary data.</text>
</comment>
<accession>A0AA40B1L3</accession>
<dbReference type="InterPro" id="IPR036259">
    <property type="entry name" value="MFS_trans_sf"/>
</dbReference>
<keyword evidence="4 6" id="KW-0472">Membrane</keyword>
<evidence type="ECO:0000313" key="8">
    <source>
        <dbReference type="EMBL" id="KAK0725979.1"/>
    </source>
</evidence>
<evidence type="ECO:0000256" key="1">
    <source>
        <dbReference type="ARBA" id="ARBA00004141"/>
    </source>
</evidence>
<dbReference type="InterPro" id="IPR020846">
    <property type="entry name" value="MFS_dom"/>
</dbReference>
<feature type="transmembrane region" description="Helical" evidence="6">
    <location>
        <begin position="241"/>
        <end position="263"/>
    </location>
</feature>
<dbReference type="InterPro" id="IPR011701">
    <property type="entry name" value="MFS"/>
</dbReference>
<feature type="transmembrane region" description="Helical" evidence="6">
    <location>
        <begin position="372"/>
        <end position="392"/>
    </location>
</feature>
<dbReference type="PANTHER" id="PTHR23502:SF151">
    <property type="entry name" value="MAJOR FACILITATOR SUPERFAMILY (MFS) PROFILE DOMAIN-CONTAINING PROTEIN"/>
    <property type="match status" value="1"/>
</dbReference>
<feature type="transmembrane region" description="Helical" evidence="6">
    <location>
        <begin position="340"/>
        <end position="360"/>
    </location>
</feature>
<organism evidence="8 9">
    <name type="scientific">Lasiosphaeris hirsuta</name>
    <dbReference type="NCBI Taxonomy" id="260670"/>
    <lineage>
        <taxon>Eukaryota</taxon>
        <taxon>Fungi</taxon>
        <taxon>Dikarya</taxon>
        <taxon>Ascomycota</taxon>
        <taxon>Pezizomycotina</taxon>
        <taxon>Sordariomycetes</taxon>
        <taxon>Sordariomycetidae</taxon>
        <taxon>Sordariales</taxon>
        <taxon>Lasiosphaeriaceae</taxon>
        <taxon>Lasiosphaeris</taxon>
    </lineage>
</organism>
<reference evidence="8" key="1">
    <citation type="submission" date="2023-06" db="EMBL/GenBank/DDBJ databases">
        <title>Genome-scale phylogeny and comparative genomics of the fungal order Sordariales.</title>
        <authorList>
            <consortium name="Lawrence Berkeley National Laboratory"/>
            <person name="Hensen N."/>
            <person name="Bonometti L."/>
            <person name="Westerberg I."/>
            <person name="Brannstrom I.O."/>
            <person name="Guillou S."/>
            <person name="Cros-Aarteil S."/>
            <person name="Calhoun S."/>
            <person name="Haridas S."/>
            <person name="Kuo A."/>
            <person name="Mondo S."/>
            <person name="Pangilinan J."/>
            <person name="Riley R."/>
            <person name="Labutti K."/>
            <person name="Andreopoulos B."/>
            <person name="Lipzen A."/>
            <person name="Chen C."/>
            <person name="Yanf M."/>
            <person name="Daum C."/>
            <person name="Ng V."/>
            <person name="Clum A."/>
            <person name="Steindorff A."/>
            <person name="Ohm R."/>
            <person name="Martin F."/>
            <person name="Silar P."/>
            <person name="Natvig D."/>
            <person name="Lalanne C."/>
            <person name="Gautier V."/>
            <person name="Ament-Velasquez S.L."/>
            <person name="Kruys A."/>
            <person name="Hutchinson M.I."/>
            <person name="Powell A.J."/>
            <person name="Barry K."/>
            <person name="Miller A.N."/>
            <person name="Grigoriev I.V."/>
            <person name="Debuchy R."/>
            <person name="Gladieux P."/>
            <person name="Thoren M.H."/>
            <person name="Johannesson H."/>
        </authorList>
    </citation>
    <scope>NUCLEOTIDE SEQUENCE</scope>
    <source>
        <strain evidence="8">SMH4607-1</strain>
    </source>
</reference>
<feature type="transmembrane region" description="Helical" evidence="6">
    <location>
        <begin position="438"/>
        <end position="457"/>
    </location>
</feature>
<name>A0AA40B1L3_9PEZI</name>
<dbReference type="PROSITE" id="PS50850">
    <property type="entry name" value="MFS"/>
    <property type="match status" value="1"/>
</dbReference>
<evidence type="ECO:0000256" key="5">
    <source>
        <dbReference type="SAM" id="MobiDB-lite"/>
    </source>
</evidence>
<dbReference type="PANTHER" id="PTHR23502">
    <property type="entry name" value="MAJOR FACILITATOR SUPERFAMILY"/>
    <property type="match status" value="1"/>
</dbReference>
<gene>
    <name evidence="8" type="ORF">B0H67DRAFT_572040</name>
</gene>
<keyword evidence="2 6" id="KW-0812">Transmembrane</keyword>
<protein>
    <submittedName>
        <fullName evidence="8">Major facilitator superfamily domain-containing protein</fullName>
    </submittedName>
</protein>
<comment type="subcellular location">
    <subcellularLocation>
        <location evidence="1">Membrane</location>
        <topology evidence="1">Multi-pass membrane protein</topology>
    </subcellularLocation>
</comment>
<dbReference type="SUPFAM" id="SSF103473">
    <property type="entry name" value="MFS general substrate transporter"/>
    <property type="match status" value="1"/>
</dbReference>
<feature type="transmembrane region" description="Helical" evidence="6">
    <location>
        <begin position="212"/>
        <end position="235"/>
    </location>
</feature>
<feature type="region of interest" description="Disordered" evidence="5">
    <location>
        <begin position="1"/>
        <end position="75"/>
    </location>
</feature>
<keyword evidence="3 6" id="KW-1133">Transmembrane helix</keyword>
<dbReference type="GO" id="GO:0022857">
    <property type="term" value="F:transmembrane transporter activity"/>
    <property type="evidence" value="ECO:0007669"/>
    <property type="project" value="InterPro"/>
</dbReference>
<dbReference type="Proteomes" id="UP001172102">
    <property type="component" value="Unassembled WGS sequence"/>
</dbReference>
<feature type="transmembrane region" description="Helical" evidence="6">
    <location>
        <begin position="152"/>
        <end position="170"/>
    </location>
</feature>
<dbReference type="Gene3D" id="1.20.1250.20">
    <property type="entry name" value="MFS general substrate transporter like domains"/>
    <property type="match status" value="1"/>
</dbReference>
<evidence type="ECO:0000256" key="3">
    <source>
        <dbReference type="ARBA" id="ARBA00022989"/>
    </source>
</evidence>
<feature type="transmembrane region" description="Helical" evidence="6">
    <location>
        <begin position="524"/>
        <end position="545"/>
    </location>
</feature>
<feature type="transmembrane region" description="Helical" evidence="6">
    <location>
        <begin position="127"/>
        <end position="145"/>
    </location>
</feature>
<evidence type="ECO:0000256" key="6">
    <source>
        <dbReference type="SAM" id="Phobius"/>
    </source>
</evidence>
<evidence type="ECO:0000313" key="9">
    <source>
        <dbReference type="Proteomes" id="UP001172102"/>
    </source>
</evidence>
<dbReference type="GO" id="GO:0005886">
    <property type="term" value="C:plasma membrane"/>
    <property type="evidence" value="ECO:0007669"/>
    <property type="project" value="TreeGrafter"/>
</dbReference>
<keyword evidence="9" id="KW-1185">Reference proteome</keyword>
<feature type="transmembrane region" description="Helical" evidence="6">
    <location>
        <begin position="86"/>
        <end position="107"/>
    </location>
</feature>
<dbReference type="Pfam" id="PF07690">
    <property type="entry name" value="MFS_1"/>
    <property type="match status" value="1"/>
</dbReference>
<evidence type="ECO:0000259" key="7">
    <source>
        <dbReference type="PROSITE" id="PS50850"/>
    </source>
</evidence>
<dbReference type="AlphaFoldDB" id="A0AA40B1L3"/>